<dbReference type="GO" id="GO:0140664">
    <property type="term" value="F:ATP-dependent DNA damage sensor activity"/>
    <property type="evidence" value="ECO:0007669"/>
    <property type="project" value="InterPro"/>
</dbReference>
<organism evidence="12 13">
    <name type="scientific">Sulfurivirga caldicuralii</name>
    <dbReference type="NCBI Taxonomy" id="364032"/>
    <lineage>
        <taxon>Bacteria</taxon>
        <taxon>Pseudomonadati</taxon>
        <taxon>Pseudomonadota</taxon>
        <taxon>Gammaproteobacteria</taxon>
        <taxon>Thiotrichales</taxon>
        <taxon>Piscirickettsiaceae</taxon>
        <taxon>Sulfurivirga</taxon>
    </lineage>
</organism>
<dbReference type="InterPro" id="IPR027417">
    <property type="entry name" value="P-loop_NTPase"/>
</dbReference>
<dbReference type="PANTHER" id="PTHR11361">
    <property type="entry name" value="DNA MISMATCH REPAIR PROTEIN MUTS FAMILY MEMBER"/>
    <property type="match status" value="1"/>
</dbReference>
<dbReference type="GO" id="GO:0005829">
    <property type="term" value="C:cytosol"/>
    <property type="evidence" value="ECO:0007669"/>
    <property type="project" value="TreeGrafter"/>
</dbReference>
<evidence type="ECO:0000256" key="4">
    <source>
        <dbReference type="ARBA" id="ARBA00022763"/>
    </source>
</evidence>
<dbReference type="EMBL" id="FSRE01000003">
    <property type="protein sequence ID" value="SIO04002.1"/>
    <property type="molecule type" value="Genomic_DNA"/>
</dbReference>
<evidence type="ECO:0000256" key="6">
    <source>
        <dbReference type="ARBA" id="ARBA00023125"/>
    </source>
</evidence>
<dbReference type="InterPro" id="IPR007860">
    <property type="entry name" value="DNA_mmatch_repair_MutS_con_dom"/>
</dbReference>
<comment type="function">
    <text evidence="8 9">This protein is involved in the repair of mismatches in DNA. It is possible that it carries out the mismatch recognition step. This protein has a weak ATPase activity.</text>
</comment>
<evidence type="ECO:0000256" key="7">
    <source>
        <dbReference type="ARBA" id="ARBA00023204"/>
    </source>
</evidence>
<dbReference type="FunFam" id="3.40.50.300:FF:000283">
    <property type="entry name" value="DNA mismatch repair protein MutS"/>
    <property type="match status" value="1"/>
</dbReference>
<dbReference type="Gene3D" id="3.40.1170.10">
    <property type="entry name" value="DNA repair protein MutS, domain I"/>
    <property type="match status" value="1"/>
</dbReference>
<evidence type="ECO:0000256" key="3">
    <source>
        <dbReference type="ARBA" id="ARBA00022741"/>
    </source>
</evidence>
<accession>A0A1N6G9A7</accession>
<dbReference type="Gene3D" id="3.30.420.110">
    <property type="entry name" value="MutS, connector domain"/>
    <property type="match status" value="1"/>
</dbReference>
<dbReference type="Pfam" id="PF01624">
    <property type="entry name" value="MutS_I"/>
    <property type="match status" value="1"/>
</dbReference>
<dbReference type="SUPFAM" id="SSF55271">
    <property type="entry name" value="DNA repair protein MutS, domain I"/>
    <property type="match status" value="1"/>
</dbReference>
<dbReference type="STRING" id="364032.SAMN05443662_1242"/>
<dbReference type="HAMAP" id="MF_00096">
    <property type="entry name" value="MutS"/>
    <property type="match status" value="1"/>
</dbReference>
<dbReference type="InterPro" id="IPR000432">
    <property type="entry name" value="DNA_mismatch_repair_MutS_C"/>
</dbReference>
<keyword evidence="7 9" id="KW-0234">DNA repair</keyword>
<dbReference type="Pfam" id="PF05188">
    <property type="entry name" value="MutS_II"/>
    <property type="match status" value="1"/>
</dbReference>
<keyword evidence="13" id="KW-1185">Reference proteome</keyword>
<dbReference type="Pfam" id="PF05190">
    <property type="entry name" value="MutS_IV"/>
    <property type="match status" value="1"/>
</dbReference>
<name>A0A1N6G9A7_9GAMM</name>
<dbReference type="InterPro" id="IPR017261">
    <property type="entry name" value="DNA_mismatch_repair_MutS/MSH"/>
</dbReference>
<comment type="similarity">
    <text evidence="1 9 10">Belongs to the DNA mismatch repair MutS family.</text>
</comment>
<dbReference type="InterPro" id="IPR036187">
    <property type="entry name" value="DNA_mismatch_repair_MutS_sf"/>
</dbReference>
<dbReference type="InterPro" id="IPR045076">
    <property type="entry name" value="MutS"/>
</dbReference>
<dbReference type="PANTHER" id="PTHR11361:SF34">
    <property type="entry name" value="DNA MISMATCH REPAIR PROTEIN MSH1, MITOCHONDRIAL"/>
    <property type="match status" value="1"/>
</dbReference>
<keyword evidence="4 9" id="KW-0227">DNA damage</keyword>
<dbReference type="GO" id="GO:0030983">
    <property type="term" value="F:mismatched DNA binding"/>
    <property type="evidence" value="ECO:0007669"/>
    <property type="project" value="InterPro"/>
</dbReference>
<proteinExistence type="inferred from homology"/>
<sequence length="854" mass="94351">MSQNLDQHTPMMQQYLRIKAQYPDHLLFYRMGDFYELFYEDAEKAAQLLDITLTTRGKSAGAPIPMAGVPYHSAESYLARLVKAGISVAICEQVGDPATSKGPVARKVVRIVTPGTLTEDSLLDAARDNLLAAVFSHNGRWGLAWLDVSSGRFEGCECDTLAQLEAELSRLRPAELLLPEKPDAEKIDLKKVGDPPCTPLPAWHFDPTSSRERLLQRFAVQSLDAFGLENSPALLGAASALLHYAEQMLQHDLTHLHPPKRIHLDDTLILDAISRRNLELTESLHGNDRHTLAGILDTCRTPMGSRMLKRWINQPLRDRATISARQDAIAALLENWRFESLRDALKPVGDVERILSRVALYSARPRDLLQLGQALAQLPTLADLLAEMPALHALQQACVPQPELADLLARAIVDNPPMLIRDGGVIRAGYDAELDELRALRDEAGDFLLQLEAREREQTGIPTLKVGYNKVHGYYIEVSKSYSDDVPLHYQRRQTLKGAERYITPELKAFEDKILSAGEKALAREKWLYQQLLEQLNAHLATLQRLADALAELDVLATLAERADALALNRPTLSDTPGIHIEQGRHLTVEALSSEPFIPNDTDLVDARMQIITGPNMGGKSTYMRQTALIVVLAHMGAFVPARRAAIGPVDRIFTRIGASDDLTSGRSTFMVEMTETANILHHATEQSLVLLDEIGRGTSTFDGLALAWAVAEAMAQRGSYTLFATHYFELTALAEQLSGVANVHLDAVEHDDRIVFMHQVKPGPASQSYGLQVAALAGVPKGVIRRARAKLHELEQQALGASPTPQLELFSAVENAPPDPILDLIDTLDPDSLTPREALEILYKIKELRHASE</sequence>
<evidence type="ECO:0000256" key="2">
    <source>
        <dbReference type="ARBA" id="ARBA00021982"/>
    </source>
</evidence>
<evidence type="ECO:0000256" key="8">
    <source>
        <dbReference type="ARBA" id="ARBA00024647"/>
    </source>
</evidence>
<evidence type="ECO:0000313" key="13">
    <source>
        <dbReference type="Proteomes" id="UP000198461"/>
    </source>
</evidence>
<protein>
    <recommendedName>
        <fullName evidence="2 9">DNA mismatch repair protein MutS</fullName>
    </recommendedName>
</protein>
<feature type="domain" description="DNA mismatch repair proteins mutS family" evidence="11">
    <location>
        <begin position="688"/>
        <end position="704"/>
    </location>
</feature>
<dbReference type="OrthoDB" id="9802448at2"/>
<dbReference type="PROSITE" id="PS00486">
    <property type="entry name" value="DNA_MISMATCH_REPAIR_2"/>
    <property type="match status" value="1"/>
</dbReference>
<dbReference type="SUPFAM" id="SSF52540">
    <property type="entry name" value="P-loop containing nucleoside triphosphate hydrolases"/>
    <property type="match status" value="1"/>
</dbReference>
<dbReference type="Proteomes" id="UP000198461">
    <property type="component" value="Unassembled WGS sequence"/>
</dbReference>
<dbReference type="PIRSF" id="PIRSF037677">
    <property type="entry name" value="DNA_mis_repair_Msh6"/>
    <property type="match status" value="1"/>
</dbReference>
<evidence type="ECO:0000256" key="10">
    <source>
        <dbReference type="RuleBase" id="RU003756"/>
    </source>
</evidence>
<reference evidence="13" key="1">
    <citation type="submission" date="2016-11" db="EMBL/GenBank/DDBJ databases">
        <authorList>
            <person name="Varghese N."/>
            <person name="Submissions S."/>
        </authorList>
    </citation>
    <scope>NUCLEOTIDE SEQUENCE [LARGE SCALE GENOMIC DNA]</scope>
    <source>
        <strain evidence="13">DSM 17737</strain>
    </source>
</reference>
<evidence type="ECO:0000256" key="9">
    <source>
        <dbReference type="HAMAP-Rule" id="MF_00096"/>
    </source>
</evidence>
<dbReference type="GO" id="GO:0006298">
    <property type="term" value="P:mismatch repair"/>
    <property type="evidence" value="ECO:0007669"/>
    <property type="project" value="UniProtKB-UniRule"/>
</dbReference>
<dbReference type="FunFam" id="1.10.1420.10:FF:000002">
    <property type="entry name" value="DNA mismatch repair protein MutS"/>
    <property type="match status" value="1"/>
</dbReference>
<evidence type="ECO:0000259" key="11">
    <source>
        <dbReference type="PROSITE" id="PS00486"/>
    </source>
</evidence>
<dbReference type="CDD" id="cd03284">
    <property type="entry name" value="ABC_MutS1"/>
    <property type="match status" value="1"/>
</dbReference>
<dbReference type="FunFam" id="3.40.1170.10:FF:000001">
    <property type="entry name" value="DNA mismatch repair protein MutS"/>
    <property type="match status" value="1"/>
</dbReference>
<dbReference type="AlphaFoldDB" id="A0A1N6G9A7"/>
<gene>
    <name evidence="9" type="primary">mutS</name>
    <name evidence="12" type="ORF">SAMN05443662_1242</name>
</gene>
<dbReference type="GO" id="GO:0003684">
    <property type="term" value="F:damaged DNA binding"/>
    <property type="evidence" value="ECO:0007669"/>
    <property type="project" value="UniProtKB-UniRule"/>
</dbReference>
<evidence type="ECO:0000256" key="1">
    <source>
        <dbReference type="ARBA" id="ARBA00006271"/>
    </source>
</evidence>
<dbReference type="InterPro" id="IPR007695">
    <property type="entry name" value="DNA_mismatch_repair_MutS-lik_N"/>
</dbReference>
<dbReference type="Gene3D" id="6.10.140.430">
    <property type="match status" value="1"/>
</dbReference>
<dbReference type="SUPFAM" id="SSF48334">
    <property type="entry name" value="DNA repair protein MutS, domain III"/>
    <property type="match status" value="1"/>
</dbReference>
<dbReference type="SMART" id="SM00534">
    <property type="entry name" value="MUTSac"/>
    <property type="match status" value="1"/>
</dbReference>
<dbReference type="InterPro" id="IPR007696">
    <property type="entry name" value="DNA_mismatch_repair_MutS_core"/>
</dbReference>
<evidence type="ECO:0000313" key="12">
    <source>
        <dbReference type="EMBL" id="SIO04002.1"/>
    </source>
</evidence>
<keyword evidence="6 9" id="KW-0238">DNA-binding</keyword>
<dbReference type="InterPro" id="IPR005748">
    <property type="entry name" value="DNA_mismatch_repair_MutS"/>
</dbReference>
<dbReference type="NCBIfam" id="NF003810">
    <property type="entry name" value="PRK05399.1"/>
    <property type="match status" value="1"/>
</dbReference>
<feature type="binding site" evidence="9">
    <location>
        <begin position="614"/>
        <end position="621"/>
    </location>
    <ligand>
        <name>ATP</name>
        <dbReference type="ChEBI" id="CHEBI:30616"/>
    </ligand>
</feature>
<dbReference type="SUPFAM" id="SSF53150">
    <property type="entry name" value="DNA repair protein MutS, domain II"/>
    <property type="match status" value="1"/>
</dbReference>
<dbReference type="RefSeq" id="WP_143598471.1">
    <property type="nucleotide sequence ID" value="NZ_FSRE01000003.1"/>
</dbReference>
<keyword evidence="5 9" id="KW-0067">ATP-binding</keyword>
<dbReference type="InterPro" id="IPR036678">
    <property type="entry name" value="MutS_con_dom_sf"/>
</dbReference>
<dbReference type="NCBIfam" id="TIGR01070">
    <property type="entry name" value="mutS1"/>
    <property type="match status" value="1"/>
</dbReference>
<dbReference type="Pfam" id="PF05192">
    <property type="entry name" value="MutS_III"/>
    <property type="match status" value="1"/>
</dbReference>
<evidence type="ECO:0000256" key="5">
    <source>
        <dbReference type="ARBA" id="ARBA00022840"/>
    </source>
</evidence>
<dbReference type="GO" id="GO:0005524">
    <property type="term" value="F:ATP binding"/>
    <property type="evidence" value="ECO:0007669"/>
    <property type="project" value="UniProtKB-UniRule"/>
</dbReference>
<dbReference type="Gene3D" id="3.40.50.300">
    <property type="entry name" value="P-loop containing nucleotide triphosphate hydrolases"/>
    <property type="match status" value="1"/>
</dbReference>
<dbReference type="InterPro" id="IPR016151">
    <property type="entry name" value="DNA_mismatch_repair_MutS_N"/>
</dbReference>
<dbReference type="Gene3D" id="1.10.1420.10">
    <property type="match status" value="2"/>
</dbReference>
<dbReference type="Pfam" id="PF00488">
    <property type="entry name" value="MutS_V"/>
    <property type="match status" value="1"/>
</dbReference>
<keyword evidence="3 9" id="KW-0547">Nucleotide-binding</keyword>
<dbReference type="SMART" id="SM00533">
    <property type="entry name" value="MUTSd"/>
    <property type="match status" value="1"/>
</dbReference>
<dbReference type="InterPro" id="IPR007861">
    <property type="entry name" value="DNA_mismatch_repair_MutS_clamp"/>
</dbReference>